<proteinExistence type="predicted"/>
<comment type="caution">
    <text evidence="1">The sequence shown here is derived from an EMBL/GenBank/DDBJ whole genome shotgun (WGS) entry which is preliminary data.</text>
</comment>
<sequence length="112" mass="12779">MHSLGVLSVPQQDLDTMPNLSARCCTHCCSGLTSLTPILYHLGYSSHLHPRAVQCDDSLHCHFHPTTYQTHKMSYKSAPVHPVDIITYRHKEKLVYVKPADSYEVKDNAHHW</sequence>
<evidence type="ECO:0000313" key="2">
    <source>
        <dbReference type="Proteomes" id="UP000298030"/>
    </source>
</evidence>
<protein>
    <submittedName>
        <fullName evidence="1">Uncharacterized protein</fullName>
    </submittedName>
</protein>
<dbReference type="Proteomes" id="UP000298030">
    <property type="component" value="Unassembled WGS sequence"/>
</dbReference>
<organism evidence="1 2">
    <name type="scientific">Coprinellus micaceus</name>
    <name type="common">Glistening ink-cap mushroom</name>
    <name type="synonym">Coprinus micaceus</name>
    <dbReference type="NCBI Taxonomy" id="71717"/>
    <lineage>
        <taxon>Eukaryota</taxon>
        <taxon>Fungi</taxon>
        <taxon>Dikarya</taxon>
        <taxon>Basidiomycota</taxon>
        <taxon>Agaricomycotina</taxon>
        <taxon>Agaricomycetes</taxon>
        <taxon>Agaricomycetidae</taxon>
        <taxon>Agaricales</taxon>
        <taxon>Agaricineae</taxon>
        <taxon>Psathyrellaceae</taxon>
        <taxon>Coprinellus</taxon>
    </lineage>
</organism>
<dbReference type="EMBL" id="QPFP01000638">
    <property type="protein sequence ID" value="TEB04469.1"/>
    <property type="molecule type" value="Genomic_DNA"/>
</dbReference>
<gene>
    <name evidence="1" type="ORF">FA13DRAFT_1291018</name>
</gene>
<keyword evidence="2" id="KW-1185">Reference proteome</keyword>
<dbReference type="AlphaFoldDB" id="A0A4Y7R6W5"/>
<name>A0A4Y7R6W5_COPMI</name>
<accession>A0A4Y7R6W5</accession>
<reference evidence="1 2" key="1">
    <citation type="journal article" date="2019" name="Nat. Ecol. Evol.">
        <title>Megaphylogeny resolves global patterns of mushroom evolution.</title>
        <authorList>
            <person name="Varga T."/>
            <person name="Krizsan K."/>
            <person name="Foldi C."/>
            <person name="Dima B."/>
            <person name="Sanchez-Garcia M."/>
            <person name="Sanchez-Ramirez S."/>
            <person name="Szollosi G.J."/>
            <person name="Szarkandi J.G."/>
            <person name="Papp V."/>
            <person name="Albert L."/>
            <person name="Andreopoulos W."/>
            <person name="Angelini C."/>
            <person name="Antonin V."/>
            <person name="Barry K.W."/>
            <person name="Bougher N.L."/>
            <person name="Buchanan P."/>
            <person name="Buyck B."/>
            <person name="Bense V."/>
            <person name="Catcheside P."/>
            <person name="Chovatia M."/>
            <person name="Cooper J."/>
            <person name="Damon W."/>
            <person name="Desjardin D."/>
            <person name="Finy P."/>
            <person name="Geml J."/>
            <person name="Haridas S."/>
            <person name="Hughes K."/>
            <person name="Justo A."/>
            <person name="Karasinski D."/>
            <person name="Kautmanova I."/>
            <person name="Kiss B."/>
            <person name="Kocsube S."/>
            <person name="Kotiranta H."/>
            <person name="LaButti K.M."/>
            <person name="Lechner B.E."/>
            <person name="Liimatainen K."/>
            <person name="Lipzen A."/>
            <person name="Lukacs Z."/>
            <person name="Mihaltcheva S."/>
            <person name="Morgado L.N."/>
            <person name="Niskanen T."/>
            <person name="Noordeloos M.E."/>
            <person name="Ohm R.A."/>
            <person name="Ortiz-Santana B."/>
            <person name="Ovrebo C."/>
            <person name="Racz N."/>
            <person name="Riley R."/>
            <person name="Savchenko A."/>
            <person name="Shiryaev A."/>
            <person name="Soop K."/>
            <person name="Spirin V."/>
            <person name="Szebenyi C."/>
            <person name="Tomsovsky M."/>
            <person name="Tulloss R.E."/>
            <person name="Uehling J."/>
            <person name="Grigoriev I.V."/>
            <person name="Vagvolgyi C."/>
            <person name="Papp T."/>
            <person name="Martin F.M."/>
            <person name="Miettinen O."/>
            <person name="Hibbett D.S."/>
            <person name="Nagy L.G."/>
        </authorList>
    </citation>
    <scope>NUCLEOTIDE SEQUENCE [LARGE SCALE GENOMIC DNA]</scope>
    <source>
        <strain evidence="1 2">FP101781</strain>
    </source>
</reference>
<evidence type="ECO:0000313" key="1">
    <source>
        <dbReference type="EMBL" id="TEB04469.1"/>
    </source>
</evidence>